<evidence type="ECO:0000259" key="2">
    <source>
        <dbReference type="Pfam" id="PF12688"/>
    </source>
</evidence>
<dbReference type="InterPro" id="IPR019734">
    <property type="entry name" value="TPR_rpt"/>
</dbReference>
<dbReference type="Gene3D" id="1.25.40.10">
    <property type="entry name" value="Tetratricopeptide repeat domain"/>
    <property type="match status" value="1"/>
</dbReference>
<dbReference type="AlphaFoldDB" id="A0A9X3LI19"/>
<sequence length="159" mass="17856">MNNLERAIQLRESGKASEALPILKGLLSNDSNNPVILYQCAWACDVQGLEREAVPYYEQALENGLSGHEREGAFVGLGSTYRVIGEYAKSRSIFEKGMAEFPENNAIPVFLAMTLHNLNEHDLAMETLLSVVATTTRDKNIKRYGNAIQFYKDKLNKTW</sequence>
<organism evidence="3 4">
    <name type="scientific">Paenisporosarcina quisquiliarum</name>
    <dbReference type="NCBI Taxonomy" id="365346"/>
    <lineage>
        <taxon>Bacteria</taxon>
        <taxon>Bacillati</taxon>
        <taxon>Bacillota</taxon>
        <taxon>Bacilli</taxon>
        <taxon>Bacillales</taxon>
        <taxon>Caryophanaceae</taxon>
        <taxon>Paenisporosarcina</taxon>
    </lineage>
</organism>
<feature type="repeat" description="TPR" evidence="1">
    <location>
        <begin position="71"/>
        <end position="104"/>
    </location>
</feature>
<dbReference type="PROSITE" id="PS50005">
    <property type="entry name" value="TPR"/>
    <property type="match status" value="1"/>
</dbReference>
<keyword evidence="4" id="KW-1185">Reference proteome</keyword>
<evidence type="ECO:0000313" key="3">
    <source>
        <dbReference type="EMBL" id="MCZ8536844.1"/>
    </source>
</evidence>
<accession>A0A9X3LI19</accession>
<protein>
    <submittedName>
        <fullName evidence="3">Tetratricopeptide repeat protein</fullName>
    </submittedName>
</protein>
<gene>
    <name evidence="3" type="ORF">M9R32_06585</name>
</gene>
<reference evidence="3" key="1">
    <citation type="submission" date="2022-05" db="EMBL/GenBank/DDBJ databases">
        <authorList>
            <person name="Colautti A."/>
            <person name="Iacumin L."/>
        </authorList>
    </citation>
    <scope>NUCLEOTIDE SEQUENCE</scope>
    <source>
        <strain evidence="3">SK 55</strain>
    </source>
</reference>
<dbReference type="InterPro" id="IPR041656">
    <property type="entry name" value="TPR_5"/>
</dbReference>
<dbReference type="EMBL" id="JAMKBJ010000004">
    <property type="protein sequence ID" value="MCZ8536844.1"/>
    <property type="molecule type" value="Genomic_DNA"/>
</dbReference>
<evidence type="ECO:0000313" key="4">
    <source>
        <dbReference type="Proteomes" id="UP001152173"/>
    </source>
</evidence>
<dbReference type="Proteomes" id="UP001152173">
    <property type="component" value="Unassembled WGS sequence"/>
</dbReference>
<comment type="caution">
    <text evidence="3">The sequence shown here is derived from an EMBL/GenBank/DDBJ whole genome shotgun (WGS) entry which is preliminary data.</text>
</comment>
<proteinExistence type="predicted"/>
<evidence type="ECO:0000256" key="1">
    <source>
        <dbReference type="PROSITE-ProRule" id="PRU00339"/>
    </source>
</evidence>
<keyword evidence="1" id="KW-0802">TPR repeat</keyword>
<dbReference type="RefSeq" id="WP_269925941.1">
    <property type="nucleotide sequence ID" value="NZ_JAMKBJ010000004.1"/>
</dbReference>
<dbReference type="Pfam" id="PF12688">
    <property type="entry name" value="TPR_5"/>
    <property type="match status" value="1"/>
</dbReference>
<dbReference type="InterPro" id="IPR011990">
    <property type="entry name" value="TPR-like_helical_dom_sf"/>
</dbReference>
<dbReference type="SUPFAM" id="SSF48452">
    <property type="entry name" value="TPR-like"/>
    <property type="match status" value="1"/>
</dbReference>
<feature type="domain" description="Tetratrico peptide repeat group 5" evidence="2">
    <location>
        <begin position="34"/>
        <end position="154"/>
    </location>
</feature>
<name>A0A9X3LI19_9BACL</name>